<reference evidence="16" key="1">
    <citation type="journal article" date="2023" name="Mol. Biol. Evol.">
        <title>Third-Generation Sequencing Reveals the Adaptive Role of the Epigenome in Three Deep-Sea Polychaetes.</title>
        <authorList>
            <person name="Perez M."/>
            <person name="Aroh O."/>
            <person name="Sun Y."/>
            <person name="Lan Y."/>
            <person name="Juniper S.K."/>
            <person name="Young C.R."/>
            <person name="Angers B."/>
            <person name="Qian P.Y."/>
        </authorList>
    </citation>
    <scope>NUCLEOTIDE SEQUENCE</scope>
    <source>
        <strain evidence="16">R07B-5</strain>
    </source>
</reference>
<evidence type="ECO:0000256" key="2">
    <source>
        <dbReference type="ARBA" id="ARBA00004496"/>
    </source>
</evidence>
<dbReference type="EC" id="2.7.11.1" evidence="4"/>
<feature type="binding site" evidence="14">
    <location>
        <position position="33"/>
    </location>
    <ligand>
        <name>ATP</name>
        <dbReference type="ChEBI" id="CHEBI:30616"/>
    </ligand>
</feature>
<dbReference type="SUPFAM" id="SSF50985">
    <property type="entry name" value="RCC1/BLIP-II"/>
    <property type="match status" value="1"/>
</dbReference>
<evidence type="ECO:0000259" key="15">
    <source>
        <dbReference type="PROSITE" id="PS50011"/>
    </source>
</evidence>
<evidence type="ECO:0000256" key="6">
    <source>
        <dbReference type="ARBA" id="ARBA00022527"/>
    </source>
</evidence>
<dbReference type="GO" id="GO:0046872">
    <property type="term" value="F:metal ion binding"/>
    <property type="evidence" value="ECO:0007669"/>
    <property type="project" value="UniProtKB-KW"/>
</dbReference>
<dbReference type="Pfam" id="PF00415">
    <property type="entry name" value="RCC1"/>
    <property type="match status" value="3"/>
</dbReference>
<dbReference type="FunFam" id="1.10.510.10:FF:000262">
    <property type="entry name" value="Serine/threonine-protein kinase Nek8"/>
    <property type="match status" value="1"/>
</dbReference>
<keyword evidence="17" id="KW-1185">Reference proteome</keyword>
<dbReference type="PANTHER" id="PTHR44535:SF4">
    <property type="entry name" value="SERINE_THREONINE-PROTEIN KINASE NEK8"/>
    <property type="match status" value="1"/>
</dbReference>
<dbReference type="PROSITE" id="PS50012">
    <property type="entry name" value="RCC1_3"/>
    <property type="match status" value="3"/>
</dbReference>
<proteinExistence type="inferred from homology"/>
<keyword evidence="10" id="KW-0808">Transferase</keyword>
<keyword evidence="12" id="KW-0460">Magnesium</keyword>
<feature type="repeat" description="RCC1" evidence="13">
    <location>
        <begin position="370"/>
        <end position="421"/>
    </location>
</feature>
<evidence type="ECO:0000256" key="9">
    <source>
        <dbReference type="ARBA" id="ARBA00022741"/>
    </source>
</evidence>
<sequence length="661" mass="72952">MEKYEKIRIVGRGAYGTVYLCWRIADHKLLIIKQIPVEQMTKEERQAALNEVKVLAMLDHPNIIEYIENFLEDKALMIVMEYAQGGTLFEYLQQRNGQLLEEEEILKYVAQMLLSLQHVHSKQILHRDLKTQNILMDKKREVVKIGDFGISKVLSSKSKAYTMCTYNQKSDIWALGCVLYELASLRRAFEAQNLPALILKIMRGTFAPISDRYSNELRQLILSMLHLDPNKRPKSRGPCQTCLDHREAESLGLARPWATTESIPTKLVPLSTVFCWGSGIMTPVALPLPSSDVQVTQVAAGRTQKAAVTKNGRLFIWEAPTLSSEAAGIAGTVPGTSPAFVPRYLEGQSAVTIQHVACGDLFTACLTDRGILMTFGSGATGCLGHGNFKDVPQAKIVEALLGFEVIQVSCGASHVLAVTNDYEVFSWGRGDNGRLGLGSQESYCSPQEVMIPDNFRPNLVTCGIDCSMLLTLEGQLLCCGSNRYNKLAMDSDKNRVDEIWTFSPVQSPPLKGHAGQDGGYGDVTCHGSRREETLKANGPFYLVSMPGEAKDLTQGEWFYVLTCDISEAGECYTFGSNQFSQLGYNTEYKKDRFPEKVEALIISMVACGDTFSVVVTKVMAPHFSQQNHFQEGAVLGITTTIANPKGNGHDPCTLGCPLVAR</sequence>
<evidence type="ECO:0000256" key="4">
    <source>
        <dbReference type="ARBA" id="ARBA00012513"/>
    </source>
</evidence>
<dbReference type="Gene3D" id="1.10.510.10">
    <property type="entry name" value="Transferase(Phosphotransferase) domain 1"/>
    <property type="match status" value="1"/>
</dbReference>
<dbReference type="Gene3D" id="2.130.10.30">
    <property type="entry name" value="Regulator of chromosome condensation 1/beta-lactamase-inhibitor protein II"/>
    <property type="match status" value="3"/>
</dbReference>
<evidence type="ECO:0000256" key="5">
    <source>
        <dbReference type="ARBA" id="ARBA00022490"/>
    </source>
</evidence>
<dbReference type="EMBL" id="JAODUO010000002">
    <property type="protein sequence ID" value="KAK2194092.1"/>
    <property type="molecule type" value="Genomic_DNA"/>
</dbReference>
<dbReference type="GO" id="GO:0005524">
    <property type="term" value="F:ATP binding"/>
    <property type="evidence" value="ECO:0007669"/>
    <property type="project" value="UniProtKB-UniRule"/>
</dbReference>
<dbReference type="CDD" id="cd08220">
    <property type="entry name" value="STKc_Nek8"/>
    <property type="match status" value="1"/>
</dbReference>
<protein>
    <recommendedName>
        <fullName evidence="4">non-specific serine/threonine protein kinase</fullName>
        <ecNumber evidence="4">2.7.11.1</ecNumber>
    </recommendedName>
</protein>
<evidence type="ECO:0000313" key="16">
    <source>
        <dbReference type="EMBL" id="KAK2194092.1"/>
    </source>
</evidence>
<dbReference type="SUPFAM" id="SSF56112">
    <property type="entry name" value="Protein kinase-like (PK-like)"/>
    <property type="match status" value="1"/>
</dbReference>
<dbReference type="InterPro" id="IPR011009">
    <property type="entry name" value="Kinase-like_dom_sf"/>
</dbReference>
<evidence type="ECO:0000256" key="3">
    <source>
        <dbReference type="ARBA" id="ARBA00010886"/>
    </source>
</evidence>
<evidence type="ECO:0000256" key="12">
    <source>
        <dbReference type="ARBA" id="ARBA00022842"/>
    </source>
</evidence>
<evidence type="ECO:0000256" key="8">
    <source>
        <dbReference type="ARBA" id="ARBA00022723"/>
    </source>
</evidence>
<keyword evidence="5" id="KW-0963">Cytoplasm</keyword>
<name>A0AAD9PFZ4_RIDPI</name>
<evidence type="ECO:0000256" key="10">
    <source>
        <dbReference type="ARBA" id="ARBA00022777"/>
    </source>
</evidence>
<evidence type="ECO:0000256" key="11">
    <source>
        <dbReference type="ARBA" id="ARBA00022840"/>
    </source>
</evidence>
<dbReference type="PANTHER" id="PTHR44535">
    <property type="entry name" value="PROTEIN CBG16200"/>
    <property type="match status" value="1"/>
</dbReference>
<dbReference type="InterPro" id="IPR051997">
    <property type="entry name" value="STK_NEK"/>
</dbReference>
<feature type="repeat" description="RCC1" evidence="13">
    <location>
        <begin position="422"/>
        <end position="473"/>
    </location>
</feature>
<dbReference type="Proteomes" id="UP001209878">
    <property type="component" value="Unassembled WGS sequence"/>
</dbReference>
<feature type="domain" description="Protein kinase" evidence="15">
    <location>
        <begin position="4"/>
        <end position="248"/>
    </location>
</feature>
<keyword evidence="9 14" id="KW-0547">Nucleotide-binding</keyword>
<dbReference type="InterPro" id="IPR000719">
    <property type="entry name" value="Prot_kinase_dom"/>
</dbReference>
<dbReference type="SMART" id="SM00220">
    <property type="entry name" value="S_TKc"/>
    <property type="match status" value="1"/>
</dbReference>
<dbReference type="GO" id="GO:0005737">
    <property type="term" value="C:cytoplasm"/>
    <property type="evidence" value="ECO:0007669"/>
    <property type="project" value="UniProtKB-SubCell"/>
</dbReference>
<evidence type="ECO:0000256" key="13">
    <source>
        <dbReference type="PROSITE-ProRule" id="PRU00235"/>
    </source>
</evidence>
<dbReference type="PROSITE" id="PS00108">
    <property type="entry name" value="PROTEIN_KINASE_ST"/>
    <property type="match status" value="1"/>
</dbReference>
<dbReference type="GO" id="GO:0004674">
    <property type="term" value="F:protein serine/threonine kinase activity"/>
    <property type="evidence" value="ECO:0007669"/>
    <property type="project" value="UniProtKB-KW"/>
</dbReference>
<keyword evidence="8" id="KW-0479">Metal-binding</keyword>
<dbReference type="InterPro" id="IPR008271">
    <property type="entry name" value="Ser/Thr_kinase_AS"/>
</dbReference>
<keyword evidence="7" id="KW-0597">Phosphoprotein</keyword>
<dbReference type="FunFam" id="3.30.200.20:FF:000243">
    <property type="entry name" value="serine/threonine-protein kinase Nek8"/>
    <property type="match status" value="1"/>
</dbReference>
<dbReference type="InterPro" id="IPR009091">
    <property type="entry name" value="RCC1/BLIP-II"/>
</dbReference>
<comment type="subcellular location">
    <subcellularLocation>
        <location evidence="2">Cytoplasm</location>
    </subcellularLocation>
</comment>
<dbReference type="InterPro" id="IPR044120">
    <property type="entry name" value="STKc_Nek8"/>
</dbReference>
<evidence type="ECO:0000256" key="7">
    <source>
        <dbReference type="ARBA" id="ARBA00022553"/>
    </source>
</evidence>
<comment type="caution">
    <text evidence="16">The sequence shown here is derived from an EMBL/GenBank/DDBJ whole genome shotgun (WGS) entry which is preliminary data.</text>
</comment>
<dbReference type="InterPro" id="IPR000408">
    <property type="entry name" value="Reg_chr_condens"/>
</dbReference>
<dbReference type="InterPro" id="IPR017441">
    <property type="entry name" value="Protein_kinase_ATP_BS"/>
</dbReference>
<gene>
    <name evidence="16" type="ORF">NP493_2g03051</name>
</gene>
<accession>A0AAD9PFZ4</accession>
<dbReference type="AlphaFoldDB" id="A0AAD9PFZ4"/>
<keyword evidence="11 14" id="KW-0067">ATP-binding</keyword>
<keyword evidence="6" id="KW-0723">Serine/threonine-protein kinase</keyword>
<comment type="cofactor">
    <cofactor evidence="1">
        <name>Mg(2+)</name>
        <dbReference type="ChEBI" id="CHEBI:18420"/>
    </cofactor>
</comment>
<dbReference type="PROSITE" id="PS00107">
    <property type="entry name" value="PROTEIN_KINASE_ATP"/>
    <property type="match status" value="1"/>
</dbReference>
<comment type="similarity">
    <text evidence="3">Belongs to the protein kinase superfamily. NEK Ser/Thr protein kinase family. NIMA subfamily.</text>
</comment>
<dbReference type="Gene3D" id="3.30.200.20">
    <property type="entry name" value="Phosphorylase Kinase, domain 1"/>
    <property type="match status" value="1"/>
</dbReference>
<keyword evidence="10" id="KW-0418">Kinase</keyword>
<evidence type="ECO:0000256" key="1">
    <source>
        <dbReference type="ARBA" id="ARBA00001946"/>
    </source>
</evidence>
<evidence type="ECO:0000256" key="14">
    <source>
        <dbReference type="PROSITE-ProRule" id="PRU10141"/>
    </source>
</evidence>
<feature type="repeat" description="RCC1" evidence="13">
    <location>
        <begin position="569"/>
        <end position="618"/>
    </location>
</feature>
<organism evidence="16 17">
    <name type="scientific">Ridgeia piscesae</name>
    <name type="common">Tubeworm</name>
    <dbReference type="NCBI Taxonomy" id="27915"/>
    <lineage>
        <taxon>Eukaryota</taxon>
        <taxon>Metazoa</taxon>
        <taxon>Spiralia</taxon>
        <taxon>Lophotrochozoa</taxon>
        <taxon>Annelida</taxon>
        <taxon>Polychaeta</taxon>
        <taxon>Sedentaria</taxon>
        <taxon>Canalipalpata</taxon>
        <taxon>Sabellida</taxon>
        <taxon>Siboglinidae</taxon>
        <taxon>Ridgeia</taxon>
    </lineage>
</organism>
<dbReference type="Pfam" id="PF00069">
    <property type="entry name" value="Pkinase"/>
    <property type="match status" value="1"/>
</dbReference>
<evidence type="ECO:0000313" key="17">
    <source>
        <dbReference type="Proteomes" id="UP001209878"/>
    </source>
</evidence>
<dbReference type="PROSITE" id="PS50011">
    <property type="entry name" value="PROTEIN_KINASE_DOM"/>
    <property type="match status" value="1"/>
</dbReference>
<dbReference type="PRINTS" id="PR00633">
    <property type="entry name" value="RCCNDNSATION"/>
</dbReference>